<keyword evidence="3" id="KW-1185">Reference proteome</keyword>
<dbReference type="EMBL" id="JAKWBI020000635">
    <property type="protein sequence ID" value="KAJ2893264.1"/>
    <property type="molecule type" value="Genomic_DNA"/>
</dbReference>
<dbReference type="AlphaFoldDB" id="A0AAD5WMJ1"/>
<evidence type="ECO:0000313" key="3">
    <source>
        <dbReference type="Proteomes" id="UP001201980"/>
    </source>
</evidence>
<proteinExistence type="predicted"/>
<sequence length="158" mass="16953">MNALSSSSLLPILTLLTLALTPLTAAFAANCLKSDSQCLFALSSFKVPPPGGSGSEGNFDFPVGTVLRESEIYDQDCNIIGGAVPAKSSDWKEGKRINTKLGPKLDIHASGDLGITPRGMKYNYGGHDYEMQTDKSCYECSETRDGVVGLCCLEWFDC</sequence>
<feature type="chain" id="PRO_5041979618" evidence="1">
    <location>
        <begin position="29"/>
        <end position="158"/>
    </location>
</feature>
<comment type="caution">
    <text evidence="2">The sequence shown here is derived from an EMBL/GenBank/DDBJ whole genome shotgun (WGS) entry which is preliminary data.</text>
</comment>
<evidence type="ECO:0000313" key="2">
    <source>
        <dbReference type="EMBL" id="KAJ2893264.1"/>
    </source>
</evidence>
<dbReference type="Proteomes" id="UP001201980">
    <property type="component" value="Unassembled WGS sequence"/>
</dbReference>
<accession>A0AAD5WMJ1</accession>
<keyword evidence="1" id="KW-0732">Signal</keyword>
<reference evidence="2" key="1">
    <citation type="submission" date="2022-07" db="EMBL/GenBank/DDBJ databases">
        <title>Draft genome sequence of Zalerion maritima ATCC 34329, a (micro)plastics degrading marine fungus.</title>
        <authorList>
            <person name="Paco A."/>
            <person name="Goncalves M.F.M."/>
            <person name="Rocha-Santos T.A.P."/>
            <person name="Alves A."/>
        </authorList>
    </citation>
    <scope>NUCLEOTIDE SEQUENCE</scope>
    <source>
        <strain evidence="2">ATCC 34329</strain>
    </source>
</reference>
<name>A0AAD5WMJ1_9PEZI</name>
<evidence type="ECO:0000256" key="1">
    <source>
        <dbReference type="SAM" id="SignalP"/>
    </source>
</evidence>
<organism evidence="2 3">
    <name type="scientific">Zalerion maritima</name>
    <dbReference type="NCBI Taxonomy" id="339359"/>
    <lineage>
        <taxon>Eukaryota</taxon>
        <taxon>Fungi</taxon>
        <taxon>Dikarya</taxon>
        <taxon>Ascomycota</taxon>
        <taxon>Pezizomycotina</taxon>
        <taxon>Sordariomycetes</taxon>
        <taxon>Lulworthiomycetidae</taxon>
        <taxon>Lulworthiales</taxon>
        <taxon>Lulworthiaceae</taxon>
        <taxon>Zalerion</taxon>
    </lineage>
</organism>
<feature type="signal peptide" evidence="1">
    <location>
        <begin position="1"/>
        <end position="28"/>
    </location>
</feature>
<protein>
    <submittedName>
        <fullName evidence="2">Uncharacterized protein</fullName>
    </submittedName>
</protein>
<gene>
    <name evidence="2" type="ORF">MKZ38_008859</name>
</gene>